<organism evidence="2 3">
    <name type="scientific">Caloramator mitchellensis</name>
    <dbReference type="NCBI Taxonomy" id="908809"/>
    <lineage>
        <taxon>Bacteria</taxon>
        <taxon>Bacillati</taxon>
        <taxon>Bacillota</taxon>
        <taxon>Clostridia</taxon>
        <taxon>Eubacteriales</taxon>
        <taxon>Clostridiaceae</taxon>
        <taxon>Caloramator</taxon>
    </lineage>
</organism>
<reference evidence="2 3" key="1">
    <citation type="submission" date="2015-09" db="EMBL/GenBank/DDBJ databases">
        <title>Draft genome sequence of a Caloramator mitchellensis, a moderate thermophile from the Great Artesian Basin of Australia.</title>
        <authorList>
            <person name="Patel B.K."/>
        </authorList>
    </citation>
    <scope>NUCLEOTIDE SEQUENCE [LARGE SCALE GENOMIC DNA]</scope>
    <source>
        <strain evidence="2 3">VF08</strain>
    </source>
</reference>
<feature type="transmembrane region" description="Helical" evidence="1">
    <location>
        <begin position="38"/>
        <end position="59"/>
    </location>
</feature>
<evidence type="ECO:0000313" key="2">
    <source>
        <dbReference type="EMBL" id="KRQ86178.1"/>
    </source>
</evidence>
<proteinExistence type="predicted"/>
<sequence length="76" mass="8176">MKKGIFAVILIAILGTIIIGAYFMGILTAVFSTGAPKFLGIIIGLIAFSIIGALIYVALERIKEIKEGKEDDISKY</sequence>
<dbReference type="Proteomes" id="UP000052015">
    <property type="component" value="Unassembled WGS sequence"/>
</dbReference>
<feature type="transmembrane region" description="Helical" evidence="1">
    <location>
        <begin position="7"/>
        <end position="32"/>
    </location>
</feature>
<dbReference type="RefSeq" id="WP_057979334.1">
    <property type="nucleotide sequence ID" value="NZ_LKHP01000014.1"/>
</dbReference>
<gene>
    <name evidence="2" type="ORF">ABG79_02019</name>
</gene>
<dbReference type="AlphaFoldDB" id="A0A0R3K011"/>
<keyword evidence="1" id="KW-0812">Transmembrane</keyword>
<dbReference type="EMBL" id="LKHP01000014">
    <property type="protein sequence ID" value="KRQ86178.1"/>
    <property type="molecule type" value="Genomic_DNA"/>
</dbReference>
<protein>
    <submittedName>
        <fullName evidence="2">Uncharacterized protein</fullName>
    </submittedName>
</protein>
<evidence type="ECO:0000256" key="1">
    <source>
        <dbReference type="SAM" id="Phobius"/>
    </source>
</evidence>
<accession>A0A0R3K011</accession>
<keyword evidence="1" id="KW-1133">Transmembrane helix</keyword>
<name>A0A0R3K011_CALMK</name>
<evidence type="ECO:0000313" key="3">
    <source>
        <dbReference type="Proteomes" id="UP000052015"/>
    </source>
</evidence>
<keyword evidence="3" id="KW-1185">Reference proteome</keyword>
<comment type="caution">
    <text evidence="2">The sequence shown here is derived from an EMBL/GenBank/DDBJ whole genome shotgun (WGS) entry which is preliminary data.</text>
</comment>
<keyword evidence="1" id="KW-0472">Membrane</keyword>
<dbReference type="STRING" id="908809.ABG79_02019"/>